<dbReference type="Proteomes" id="UP000663882">
    <property type="component" value="Unassembled WGS sequence"/>
</dbReference>
<evidence type="ECO:0000313" key="2">
    <source>
        <dbReference type="Proteomes" id="UP000663882"/>
    </source>
</evidence>
<organism evidence="1 2">
    <name type="scientific">Rotaria sordida</name>
    <dbReference type="NCBI Taxonomy" id="392033"/>
    <lineage>
        <taxon>Eukaryota</taxon>
        <taxon>Metazoa</taxon>
        <taxon>Spiralia</taxon>
        <taxon>Gnathifera</taxon>
        <taxon>Rotifera</taxon>
        <taxon>Eurotatoria</taxon>
        <taxon>Bdelloidea</taxon>
        <taxon>Philodinida</taxon>
        <taxon>Philodinidae</taxon>
        <taxon>Rotaria</taxon>
    </lineage>
</organism>
<dbReference type="AlphaFoldDB" id="A0A815SWI7"/>
<protein>
    <submittedName>
        <fullName evidence="1">Uncharacterized protein</fullName>
    </submittedName>
</protein>
<comment type="caution">
    <text evidence="1">The sequence shown here is derived from an EMBL/GenBank/DDBJ whole genome shotgun (WGS) entry which is preliminary data.</text>
</comment>
<reference evidence="1" key="1">
    <citation type="submission" date="2021-02" db="EMBL/GenBank/DDBJ databases">
        <authorList>
            <person name="Nowell W R."/>
        </authorList>
    </citation>
    <scope>NUCLEOTIDE SEQUENCE</scope>
</reference>
<gene>
    <name evidence="1" type="ORF">RFH988_LOCUS38579</name>
</gene>
<name>A0A815SWI7_9BILA</name>
<dbReference type="EMBL" id="CAJNOO010009992">
    <property type="protein sequence ID" value="CAF1495758.1"/>
    <property type="molecule type" value="Genomic_DNA"/>
</dbReference>
<accession>A0A815SWI7</accession>
<feature type="non-terminal residue" evidence="1">
    <location>
        <position position="31"/>
    </location>
</feature>
<sequence>MECILCLTNYSNLRTLGLYDVQPEPVNYLFS</sequence>
<dbReference type="OrthoDB" id="10344830at2759"/>
<evidence type="ECO:0000313" key="1">
    <source>
        <dbReference type="EMBL" id="CAF1495758.1"/>
    </source>
</evidence>
<proteinExistence type="predicted"/>